<sequence>MVESKVVAVWKLAEKGVELLRKVEEYKEAAEVEACRLAKEKKTMEASKRKAEEEAGQLKQELQELQVAFAVQKEELKAEYQKQVDNMFFYGYRYTLSFPSDDEDEALDGLAWGGGDASKAGLFSGHA</sequence>
<gene>
    <name evidence="2" type="ORF">PVL29_018462</name>
</gene>
<protein>
    <submittedName>
        <fullName evidence="2">Uncharacterized protein</fullName>
    </submittedName>
</protein>
<dbReference type="EMBL" id="JARBHA010000014">
    <property type="protein sequence ID" value="KAJ9682544.1"/>
    <property type="molecule type" value="Genomic_DNA"/>
</dbReference>
<dbReference type="Proteomes" id="UP001168098">
    <property type="component" value="Unassembled WGS sequence"/>
</dbReference>
<organism evidence="2 3">
    <name type="scientific">Vitis rotundifolia</name>
    <name type="common">Muscadine grape</name>
    <dbReference type="NCBI Taxonomy" id="103349"/>
    <lineage>
        <taxon>Eukaryota</taxon>
        <taxon>Viridiplantae</taxon>
        <taxon>Streptophyta</taxon>
        <taxon>Embryophyta</taxon>
        <taxon>Tracheophyta</taxon>
        <taxon>Spermatophyta</taxon>
        <taxon>Magnoliopsida</taxon>
        <taxon>eudicotyledons</taxon>
        <taxon>Gunneridae</taxon>
        <taxon>Pentapetalae</taxon>
        <taxon>rosids</taxon>
        <taxon>Vitales</taxon>
        <taxon>Vitaceae</taxon>
        <taxon>Viteae</taxon>
        <taxon>Vitis</taxon>
    </lineage>
</organism>
<accession>A0AA38Z5Z0</accession>
<comment type="caution">
    <text evidence="2">The sequence shown here is derived from an EMBL/GenBank/DDBJ whole genome shotgun (WGS) entry which is preliminary data.</text>
</comment>
<dbReference type="AlphaFoldDB" id="A0AA38Z5Z0"/>
<keyword evidence="3" id="KW-1185">Reference proteome</keyword>
<proteinExistence type="predicted"/>
<evidence type="ECO:0000313" key="3">
    <source>
        <dbReference type="Proteomes" id="UP001168098"/>
    </source>
</evidence>
<evidence type="ECO:0000313" key="2">
    <source>
        <dbReference type="EMBL" id="KAJ9682544.1"/>
    </source>
</evidence>
<evidence type="ECO:0000256" key="1">
    <source>
        <dbReference type="SAM" id="Coils"/>
    </source>
</evidence>
<feature type="coiled-coil region" evidence="1">
    <location>
        <begin position="41"/>
        <end position="79"/>
    </location>
</feature>
<reference evidence="2 3" key="1">
    <citation type="journal article" date="2023" name="BMC Biotechnol.">
        <title>Vitis rotundifolia cv Carlos genome sequencing.</title>
        <authorList>
            <person name="Huff M."/>
            <person name="Hulse-Kemp A."/>
            <person name="Scheffler B."/>
            <person name="Youngblood R."/>
            <person name="Simpson S."/>
            <person name="Babiker E."/>
            <person name="Staton M."/>
        </authorList>
    </citation>
    <scope>NUCLEOTIDE SEQUENCE [LARGE SCALE GENOMIC DNA]</scope>
    <source>
        <tissue evidence="2">Leaf</tissue>
    </source>
</reference>
<keyword evidence="1" id="KW-0175">Coiled coil</keyword>
<name>A0AA38Z5Z0_VITRO</name>